<sequence>MINEVEVYGRERTEDCHREHSGLIKGMPRGSSMPRTTGEDLYKDVRPVTMPAEMNSKRLVIGTLTCDILVTGCVGFGNGSPPVPAGGTTVVIEINDNDSSKWRIFLDNERADQAMKIAKKPVDKVTRDMSIWQLRQVRSKFHMLDTYDFCRFSGPLTARSLLRPCTIFTVANFGNINGARYAAAEMLNKIGKAVIRQGKEATVAREDVRRWLEECNLSGEWVAPFQMILSLFKKKDSIRIIGNADLNGQLEVIAELLSSKINDANKVIVAEIEKLIKS</sequence>
<proteinExistence type="predicted"/>
<dbReference type="OrthoDB" id="2250876at2759"/>
<feature type="region of interest" description="Disordered" evidence="1">
    <location>
        <begin position="1"/>
        <end position="39"/>
    </location>
</feature>
<name>A0A9P6MG05_9FUNG</name>
<protein>
    <submittedName>
        <fullName evidence="2">Uncharacterized protein</fullName>
    </submittedName>
</protein>
<evidence type="ECO:0000313" key="2">
    <source>
        <dbReference type="EMBL" id="KAF9997555.1"/>
    </source>
</evidence>
<keyword evidence="3" id="KW-1185">Reference proteome</keyword>
<dbReference type="Proteomes" id="UP000749646">
    <property type="component" value="Unassembled WGS sequence"/>
</dbReference>
<evidence type="ECO:0000256" key="1">
    <source>
        <dbReference type="SAM" id="MobiDB-lite"/>
    </source>
</evidence>
<evidence type="ECO:0000313" key="3">
    <source>
        <dbReference type="Proteomes" id="UP000749646"/>
    </source>
</evidence>
<dbReference type="EMBL" id="JAAAHW010000984">
    <property type="protein sequence ID" value="KAF9997555.1"/>
    <property type="molecule type" value="Genomic_DNA"/>
</dbReference>
<feature type="compositionally biased region" description="Basic and acidic residues" evidence="1">
    <location>
        <begin position="7"/>
        <end position="22"/>
    </location>
</feature>
<reference evidence="2" key="1">
    <citation type="journal article" date="2020" name="Fungal Divers.">
        <title>Resolving the Mortierellaceae phylogeny through synthesis of multi-gene phylogenetics and phylogenomics.</title>
        <authorList>
            <person name="Vandepol N."/>
            <person name="Liber J."/>
            <person name="Desiro A."/>
            <person name="Na H."/>
            <person name="Kennedy M."/>
            <person name="Barry K."/>
            <person name="Grigoriev I.V."/>
            <person name="Miller A.N."/>
            <person name="O'Donnell K."/>
            <person name="Stajich J.E."/>
            <person name="Bonito G."/>
        </authorList>
    </citation>
    <scope>NUCLEOTIDE SEQUENCE</scope>
    <source>
        <strain evidence="2">MES-2147</strain>
    </source>
</reference>
<dbReference type="AlphaFoldDB" id="A0A9P6MG05"/>
<accession>A0A9P6MG05</accession>
<gene>
    <name evidence="2" type="ORF">BGZ65_006870</name>
</gene>
<comment type="caution">
    <text evidence="2">The sequence shown here is derived from an EMBL/GenBank/DDBJ whole genome shotgun (WGS) entry which is preliminary data.</text>
</comment>
<organism evidence="2 3">
    <name type="scientific">Modicella reniformis</name>
    <dbReference type="NCBI Taxonomy" id="1440133"/>
    <lineage>
        <taxon>Eukaryota</taxon>
        <taxon>Fungi</taxon>
        <taxon>Fungi incertae sedis</taxon>
        <taxon>Mucoromycota</taxon>
        <taxon>Mortierellomycotina</taxon>
        <taxon>Mortierellomycetes</taxon>
        <taxon>Mortierellales</taxon>
        <taxon>Mortierellaceae</taxon>
        <taxon>Modicella</taxon>
    </lineage>
</organism>